<dbReference type="SUPFAM" id="SSF55729">
    <property type="entry name" value="Acyl-CoA N-acyltransferases (Nat)"/>
    <property type="match status" value="1"/>
</dbReference>
<sequence length="179" mass="19576">MSLNCQLPWYGPIVRIEPEPVIVASTVILRPWCAQDVTALTEIYRDPVSMQYIDVPQPYDANRATEFVLRAAGSRAAGTAFHYAVTLPDADTVLGSAYLHNIATSEVASDVSFLIHPRHRGRGWATAALVALSDAALHAGFRHIYARIDPSNSASESVVARAGFSRLRVEEGEVCWSRP</sequence>
<dbReference type="PROSITE" id="PS51186">
    <property type="entry name" value="GNAT"/>
    <property type="match status" value="1"/>
</dbReference>
<name>A0A3M9MKX2_9MICO</name>
<dbReference type="GO" id="GO:0016747">
    <property type="term" value="F:acyltransferase activity, transferring groups other than amino-acyl groups"/>
    <property type="evidence" value="ECO:0007669"/>
    <property type="project" value="InterPro"/>
</dbReference>
<evidence type="ECO:0000313" key="6">
    <source>
        <dbReference type="Proteomes" id="UP000271678"/>
    </source>
</evidence>
<evidence type="ECO:0000256" key="1">
    <source>
        <dbReference type="ARBA" id="ARBA00022679"/>
    </source>
</evidence>
<dbReference type="AlphaFoldDB" id="A0A3M9MKX2"/>
<dbReference type="InterPro" id="IPR016181">
    <property type="entry name" value="Acyl_CoA_acyltransferase"/>
</dbReference>
<dbReference type="PANTHER" id="PTHR43792:SF8">
    <property type="entry name" value="[RIBOSOMAL PROTEIN US5]-ALANINE N-ACETYLTRANSFERASE"/>
    <property type="match status" value="1"/>
</dbReference>
<dbReference type="EMBL" id="RJJQ01000001">
    <property type="protein sequence ID" value="RNI25318.1"/>
    <property type="molecule type" value="Genomic_DNA"/>
</dbReference>
<dbReference type="InterPro" id="IPR051531">
    <property type="entry name" value="N-acetyltransferase"/>
</dbReference>
<keyword evidence="6" id="KW-1185">Reference proteome</keyword>
<gene>
    <name evidence="5" type="ORF">EFY87_01410</name>
</gene>
<dbReference type="Pfam" id="PF13302">
    <property type="entry name" value="Acetyltransf_3"/>
    <property type="match status" value="1"/>
</dbReference>
<evidence type="ECO:0000259" key="4">
    <source>
        <dbReference type="PROSITE" id="PS51186"/>
    </source>
</evidence>
<evidence type="ECO:0000256" key="2">
    <source>
        <dbReference type="ARBA" id="ARBA00023315"/>
    </source>
</evidence>
<comment type="caution">
    <text evidence="5">The sequence shown here is derived from an EMBL/GenBank/DDBJ whole genome shotgun (WGS) entry which is preliminary data.</text>
</comment>
<protein>
    <submittedName>
        <fullName evidence="5">N-acetyltransferase</fullName>
    </submittedName>
</protein>
<dbReference type="InterPro" id="IPR000182">
    <property type="entry name" value="GNAT_dom"/>
</dbReference>
<dbReference type="PANTHER" id="PTHR43792">
    <property type="entry name" value="GNAT FAMILY, PUTATIVE (AFU_ORTHOLOGUE AFUA_3G00765)-RELATED-RELATED"/>
    <property type="match status" value="1"/>
</dbReference>
<comment type="similarity">
    <text evidence="3">Belongs to the acetyltransferase family. RimJ subfamily.</text>
</comment>
<reference evidence="5 6" key="1">
    <citation type="submission" date="2018-11" db="EMBL/GenBank/DDBJ databases">
        <title>Draft genome of Simplicispira Flexivirga sp. BO-16.</title>
        <authorList>
            <person name="Im W.T."/>
        </authorList>
    </citation>
    <scope>NUCLEOTIDE SEQUENCE [LARGE SCALE GENOMIC DNA]</scope>
    <source>
        <strain evidence="5 6">BO-16</strain>
    </source>
</reference>
<feature type="domain" description="N-acetyltransferase" evidence="4">
    <location>
        <begin position="27"/>
        <end position="179"/>
    </location>
</feature>
<keyword evidence="1 5" id="KW-0808">Transferase</keyword>
<proteinExistence type="inferred from homology"/>
<accession>A0A3M9MKX2</accession>
<keyword evidence="2" id="KW-0012">Acyltransferase</keyword>
<dbReference type="Proteomes" id="UP000271678">
    <property type="component" value="Unassembled WGS sequence"/>
</dbReference>
<dbReference type="CDD" id="cd04301">
    <property type="entry name" value="NAT_SF"/>
    <property type="match status" value="1"/>
</dbReference>
<evidence type="ECO:0000313" key="5">
    <source>
        <dbReference type="EMBL" id="RNI25318.1"/>
    </source>
</evidence>
<evidence type="ECO:0000256" key="3">
    <source>
        <dbReference type="ARBA" id="ARBA00038502"/>
    </source>
</evidence>
<organism evidence="5 6">
    <name type="scientific">Flexivirga caeni</name>
    <dbReference type="NCBI Taxonomy" id="2294115"/>
    <lineage>
        <taxon>Bacteria</taxon>
        <taxon>Bacillati</taxon>
        <taxon>Actinomycetota</taxon>
        <taxon>Actinomycetes</taxon>
        <taxon>Micrococcales</taxon>
        <taxon>Dermacoccaceae</taxon>
        <taxon>Flexivirga</taxon>
    </lineage>
</organism>
<dbReference type="Gene3D" id="3.40.630.30">
    <property type="match status" value="1"/>
</dbReference>